<feature type="non-terminal residue" evidence="2">
    <location>
        <position position="1"/>
    </location>
</feature>
<feature type="region of interest" description="Disordered" evidence="1">
    <location>
        <begin position="65"/>
        <end position="89"/>
    </location>
</feature>
<reference evidence="3 4" key="3">
    <citation type="journal article" date="2017" name="G3 (Bethesda)">
        <title>Comparative analysis highlights variable genome content of wheat rusts and divergence of the mating loci.</title>
        <authorList>
            <person name="Cuomo C.A."/>
            <person name="Bakkeren G."/>
            <person name="Khalil H.B."/>
            <person name="Panwar V."/>
            <person name="Joly D."/>
            <person name="Linning R."/>
            <person name="Sakthikumar S."/>
            <person name="Song X."/>
            <person name="Adiconis X."/>
            <person name="Fan L."/>
            <person name="Goldberg J.M."/>
            <person name="Levin J.Z."/>
            <person name="Young S."/>
            <person name="Zeng Q."/>
            <person name="Anikster Y."/>
            <person name="Bruce M."/>
            <person name="Wang M."/>
            <person name="Yin C."/>
            <person name="McCallum B."/>
            <person name="Szabo L.J."/>
            <person name="Hulbert S."/>
            <person name="Chen X."/>
            <person name="Fellers J.P."/>
        </authorList>
    </citation>
    <scope>NUCLEOTIDE SEQUENCE</scope>
    <source>
        <strain evidence="4">Isolate 1-1 / race 1 (BBBD)</strain>
        <strain evidence="3">isolate 1-1 / race 1 (BBBD)</strain>
    </source>
</reference>
<dbReference type="VEuPathDB" id="FungiDB:PTTG_10467"/>
<dbReference type="EnsemblFungi" id="PTTG_10467-t43_1">
    <property type="protein sequence ID" value="PTTG_10467-t43_1-p1"/>
    <property type="gene ID" value="PTTG_10467"/>
</dbReference>
<reference evidence="2" key="1">
    <citation type="submission" date="2009-11" db="EMBL/GenBank/DDBJ databases">
        <authorList>
            <consortium name="The Broad Institute Genome Sequencing Platform"/>
            <person name="Ward D."/>
            <person name="Feldgarden M."/>
            <person name="Earl A."/>
            <person name="Young S.K."/>
            <person name="Zeng Q."/>
            <person name="Koehrsen M."/>
            <person name="Alvarado L."/>
            <person name="Berlin A."/>
            <person name="Bochicchio J."/>
            <person name="Borenstein D."/>
            <person name="Chapman S.B."/>
            <person name="Chen Z."/>
            <person name="Engels R."/>
            <person name="Freedman E."/>
            <person name="Gellesch M."/>
            <person name="Goldberg J."/>
            <person name="Griggs A."/>
            <person name="Gujja S."/>
            <person name="Heilman E."/>
            <person name="Heiman D."/>
            <person name="Hepburn T."/>
            <person name="Howarth C."/>
            <person name="Jen D."/>
            <person name="Larson L."/>
            <person name="Lewis B."/>
            <person name="Mehta T."/>
            <person name="Park D."/>
            <person name="Pearson M."/>
            <person name="Roberts A."/>
            <person name="Saif S."/>
            <person name="Shea T."/>
            <person name="Shenoy N."/>
            <person name="Sisk P."/>
            <person name="Stolte C."/>
            <person name="Sykes S."/>
            <person name="Thomson T."/>
            <person name="Walk T."/>
            <person name="White J."/>
            <person name="Yandava C."/>
            <person name="Izard J."/>
            <person name="Baranova O.V."/>
            <person name="Blanton J.M."/>
            <person name="Tanner A.C."/>
            <person name="Dewhirst F.E."/>
            <person name="Haas B."/>
            <person name="Nusbaum C."/>
            <person name="Birren B."/>
        </authorList>
    </citation>
    <scope>NUCLEOTIDE SEQUENCE [LARGE SCALE GENOMIC DNA]</scope>
    <source>
        <strain evidence="2">1-1 BBBD Race 1</strain>
    </source>
</reference>
<evidence type="ECO:0000313" key="2">
    <source>
        <dbReference type="EMBL" id="OAV85826.1"/>
    </source>
</evidence>
<name>A0A180FZH0_PUCT1</name>
<evidence type="ECO:0000313" key="3">
    <source>
        <dbReference type="EnsemblFungi" id="PTTG_10467-t43_1-p1"/>
    </source>
</evidence>
<sequence>LFSQPKRLLILSSHGTGFLNILTGAISAICHPFPPEAPHPIRHGTTASPWPTRPQLAQRLCRLQLYAQHGHRPPQEGHPQARLFPPPPP</sequence>
<dbReference type="EMBL" id="ADAS02002489">
    <property type="protein sequence ID" value="OAV85826.1"/>
    <property type="molecule type" value="Genomic_DNA"/>
</dbReference>
<reference evidence="3" key="4">
    <citation type="submission" date="2025-05" db="UniProtKB">
        <authorList>
            <consortium name="EnsemblFungi"/>
        </authorList>
    </citation>
    <scope>IDENTIFICATION</scope>
    <source>
        <strain evidence="3">isolate 1-1 / race 1 (BBBD)</strain>
    </source>
</reference>
<proteinExistence type="predicted"/>
<keyword evidence="4" id="KW-1185">Reference proteome</keyword>
<reference evidence="2" key="2">
    <citation type="submission" date="2016-05" db="EMBL/GenBank/DDBJ databases">
        <title>Comparative analysis highlights variable genome content of wheat rusts and divergence of the mating loci.</title>
        <authorList>
            <person name="Cuomo C.A."/>
            <person name="Bakkeren G."/>
            <person name="Szabo L."/>
            <person name="Khalil H."/>
            <person name="Joly D."/>
            <person name="Goldberg J."/>
            <person name="Young S."/>
            <person name="Zeng Q."/>
            <person name="Fellers J."/>
        </authorList>
    </citation>
    <scope>NUCLEOTIDE SEQUENCE [LARGE SCALE GENOMIC DNA]</scope>
    <source>
        <strain evidence="2">1-1 BBBD Race 1</strain>
    </source>
</reference>
<dbReference type="Proteomes" id="UP000005240">
    <property type="component" value="Unassembled WGS sequence"/>
</dbReference>
<protein>
    <submittedName>
        <fullName evidence="2 3">Uncharacterized protein</fullName>
    </submittedName>
</protein>
<accession>A0A180FZH0</accession>
<evidence type="ECO:0000256" key="1">
    <source>
        <dbReference type="SAM" id="MobiDB-lite"/>
    </source>
</evidence>
<dbReference type="AlphaFoldDB" id="A0A180FZH0"/>
<evidence type="ECO:0000313" key="4">
    <source>
        <dbReference type="Proteomes" id="UP000005240"/>
    </source>
</evidence>
<gene>
    <name evidence="2" type="ORF">PTTG_10467</name>
</gene>
<feature type="non-terminal residue" evidence="2">
    <location>
        <position position="89"/>
    </location>
</feature>
<organism evidence="2">
    <name type="scientific">Puccinia triticina (isolate 1-1 / race 1 (BBBD))</name>
    <name type="common">Brown leaf rust fungus</name>
    <dbReference type="NCBI Taxonomy" id="630390"/>
    <lineage>
        <taxon>Eukaryota</taxon>
        <taxon>Fungi</taxon>
        <taxon>Dikarya</taxon>
        <taxon>Basidiomycota</taxon>
        <taxon>Pucciniomycotina</taxon>
        <taxon>Pucciniomycetes</taxon>
        <taxon>Pucciniales</taxon>
        <taxon>Pucciniaceae</taxon>
        <taxon>Puccinia</taxon>
    </lineage>
</organism>